<dbReference type="OrthoDB" id="497541at2759"/>
<evidence type="ECO:0000256" key="2">
    <source>
        <dbReference type="ARBA" id="ARBA00004922"/>
    </source>
</evidence>
<dbReference type="GO" id="GO:0006487">
    <property type="term" value="P:protein N-linked glycosylation"/>
    <property type="evidence" value="ECO:0007669"/>
    <property type="project" value="TreeGrafter"/>
</dbReference>
<keyword evidence="5" id="KW-0808">Transferase</keyword>
<dbReference type="EMBL" id="CABVLU010000002">
    <property type="protein sequence ID" value="VVT49685.1"/>
    <property type="molecule type" value="Genomic_DNA"/>
</dbReference>
<evidence type="ECO:0000256" key="6">
    <source>
        <dbReference type="ARBA" id="ARBA00022692"/>
    </source>
</evidence>
<feature type="transmembrane region" description="Helical" evidence="10">
    <location>
        <begin position="103"/>
        <end position="125"/>
    </location>
</feature>
<dbReference type="PANTHER" id="PTHR22760:SF2">
    <property type="entry name" value="ALPHA-1,2-MANNOSYLTRANSFERASE ALG9"/>
    <property type="match status" value="1"/>
</dbReference>
<evidence type="ECO:0000256" key="10">
    <source>
        <dbReference type="RuleBase" id="RU363075"/>
    </source>
</evidence>
<reference evidence="11 12" key="1">
    <citation type="submission" date="2019-09" db="EMBL/GenBank/DDBJ databases">
        <authorList>
            <person name="Brejova B."/>
        </authorList>
    </citation>
    <scope>NUCLEOTIDE SEQUENCE [LARGE SCALE GENOMIC DNA]</scope>
</reference>
<dbReference type="UniPathway" id="UPA00378"/>
<evidence type="ECO:0000256" key="5">
    <source>
        <dbReference type="ARBA" id="ARBA00022679"/>
    </source>
</evidence>
<keyword evidence="4 10" id="KW-0328">Glycosyltransferase</keyword>
<evidence type="ECO:0000256" key="3">
    <source>
        <dbReference type="ARBA" id="ARBA00007063"/>
    </source>
</evidence>
<keyword evidence="12" id="KW-1185">Reference proteome</keyword>
<dbReference type="EC" id="2.4.1.-" evidence="10"/>
<name>A0A5E8BDN7_9ASCO</name>
<evidence type="ECO:0000256" key="8">
    <source>
        <dbReference type="ARBA" id="ARBA00022989"/>
    </source>
</evidence>
<dbReference type="GO" id="GO:0005789">
    <property type="term" value="C:endoplasmic reticulum membrane"/>
    <property type="evidence" value="ECO:0007669"/>
    <property type="project" value="UniProtKB-SubCell"/>
</dbReference>
<comment type="subcellular location">
    <subcellularLocation>
        <location evidence="1 10">Endoplasmic reticulum membrane</location>
        <topology evidence="1 10">Multi-pass membrane protein</topology>
    </subcellularLocation>
</comment>
<sequence length="596" mass="66138">MAQPPQNRYVLSQPVFRALLAARLVSASLAPILDCDEVFNYWDPTHYLTHGFGLQTWEYSPVYAIRSWAYAGLHALILETGRHVFVPILAKFGGSDGAAESVALFYFLRSVFAIVAAIADTKLYLTIKEHIDPVMLPEKQDWYDVLASPSSIYTVLTLTATAMFHASVAYLPSSFAMVCTTFSLVYLVRYVTSSDSADLAKAAGRGLSWIAVGAIVGWPFALAIGGVWAVHVALGWLTFGWPISNHFSQFLPAVVRPALKVVVPITAAIVAIDSYLYGKLTIVPWNIVAYNVLQADATSGPDIFGTEPWHYYLQNLALNLNFGLLFALVSPLAVLLNKPNRPVRWALLLAPSFIWLAIFTAQPHKEERFMYVSYSSFLLNAAIGLSSIISFISRIVPMSKLLVKTSLVFIGLTAFILVSVSRSAALATYYRAPVEIFSKVSTLNVHKPTTVCVGREWYRFPSSYFLQDNMRLKFISSGFDGLLPGSFREDNGYSGIWEVPEGMNNRNKRDPGKIVPISTCNYVVDSTYPVDSEAGEINFSNDTDWQQIECFKMLDSGASTGIQRILYIPEDLEPIVNQLAPSNLVWTDLCLYKQLN</sequence>
<feature type="transmembrane region" description="Helical" evidence="10">
    <location>
        <begin position="209"/>
        <end position="237"/>
    </location>
</feature>
<feature type="transmembrane region" description="Helical" evidence="10">
    <location>
        <begin position="316"/>
        <end position="336"/>
    </location>
</feature>
<dbReference type="Pfam" id="PF03901">
    <property type="entry name" value="Glyco_transf_22"/>
    <property type="match status" value="1"/>
</dbReference>
<feature type="transmembrane region" description="Helical" evidence="10">
    <location>
        <begin position="371"/>
        <end position="395"/>
    </location>
</feature>
<dbReference type="Proteomes" id="UP000398389">
    <property type="component" value="Unassembled WGS sequence"/>
</dbReference>
<keyword evidence="6 10" id="KW-0812">Transmembrane</keyword>
<comment type="similarity">
    <text evidence="3 10">Belongs to the glycosyltransferase 22 family.</text>
</comment>
<keyword evidence="8 10" id="KW-1133">Transmembrane helix</keyword>
<proteinExistence type="inferred from homology"/>
<dbReference type="GeneID" id="43581211"/>
<evidence type="ECO:0000313" key="11">
    <source>
        <dbReference type="EMBL" id="VVT49685.1"/>
    </source>
</evidence>
<dbReference type="GO" id="GO:0000026">
    <property type="term" value="F:alpha-1,2-mannosyltransferase activity"/>
    <property type="evidence" value="ECO:0007669"/>
    <property type="project" value="TreeGrafter"/>
</dbReference>
<keyword evidence="7 10" id="KW-0256">Endoplasmic reticulum</keyword>
<organism evidence="11 12">
    <name type="scientific">Magnusiomyces paraingens</name>
    <dbReference type="NCBI Taxonomy" id="2606893"/>
    <lineage>
        <taxon>Eukaryota</taxon>
        <taxon>Fungi</taxon>
        <taxon>Dikarya</taxon>
        <taxon>Ascomycota</taxon>
        <taxon>Saccharomycotina</taxon>
        <taxon>Dipodascomycetes</taxon>
        <taxon>Dipodascales</taxon>
        <taxon>Dipodascaceae</taxon>
        <taxon>Magnusiomyces</taxon>
    </lineage>
</organism>
<dbReference type="PANTHER" id="PTHR22760">
    <property type="entry name" value="GLYCOSYLTRANSFERASE"/>
    <property type="match status" value="1"/>
</dbReference>
<evidence type="ECO:0000256" key="1">
    <source>
        <dbReference type="ARBA" id="ARBA00004477"/>
    </source>
</evidence>
<dbReference type="InterPro" id="IPR005599">
    <property type="entry name" value="GPI_mannosylTrfase"/>
</dbReference>
<comment type="pathway">
    <text evidence="2">Protein modification; protein glycosylation.</text>
</comment>
<keyword evidence="9 10" id="KW-0472">Membrane</keyword>
<dbReference type="RefSeq" id="XP_031853002.1">
    <property type="nucleotide sequence ID" value="XM_031997111.1"/>
</dbReference>
<feature type="transmembrane region" description="Helical" evidence="10">
    <location>
        <begin position="342"/>
        <end position="359"/>
    </location>
</feature>
<accession>A0A5E8BDN7</accession>
<feature type="transmembrane region" description="Helical" evidence="10">
    <location>
        <begin position="401"/>
        <end position="421"/>
    </location>
</feature>
<evidence type="ECO:0000256" key="4">
    <source>
        <dbReference type="ARBA" id="ARBA00022676"/>
    </source>
</evidence>
<evidence type="ECO:0000313" key="12">
    <source>
        <dbReference type="Proteomes" id="UP000398389"/>
    </source>
</evidence>
<protein>
    <recommendedName>
        <fullName evidence="10">Mannosyltransferase</fullName>
        <ecNumber evidence="10">2.4.1.-</ecNumber>
    </recommendedName>
</protein>
<dbReference type="AlphaFoldDB" id="A0A5E8BDN7"/>
<evidence type="ECO:0000256" key="9">
    <source>
        <dbReference type="ARBA" id="ARBA00023136"/>
    </source>
</evidence>
<gene>
    <name evidence="11" type="ORF">SAPINGB_P002392</name>
</gene>
<evidence type="ECO:0000256" key="7">
    <source>
        <dbReference type="ARBA" id="ARBA00022824"/>
    </source>
</evidence>
<feature type="transmembrane region" description="Helical" evidence="10">
    <location>
        <begin position="170"/>
        <end position="188"/>
    </location>
</feature>